<sequence precursor="true">MKLLRSIGVDLRRAVFSVGFLCCVLGVFLMCFANTVGFDPLTMDPLTIPAALMRPDLVKQDVHYCAFYVFTAGSPLWVTMFTPVLAAFAYVPLLCDERRTQLSRLLIARQGKLRYTAAHIFGAMLTGGLTMLCGFALFGIADVILFPSLQSYDAAAISYFLEEQSAGYPEMIAEKICAGAFTHAILLKCSEMFLFGAVSALPALACAAITQNKYTVLCLPFFAAYSWNQLITRLSARAFMQPETNMNWLRFLAVCPTNSVLSVFEHSTAEILALHGSIALLMMFLFIGIMQRRRDCGT</sequence>
<dbReference type="HOGENOM" id="CLU_936101_0_0_9"/>
<proteinExistence type="predicted"/>
<feature type="transmembrane region" description="Helical" evidence="1">
    <location>
        <begin position="76"/>
        <end position="95"/>
    </location>
</feature>
<dbReference type="KEGG" id="ral:Rumal_1427"/>
<dbReference type="STRING" id="697329.Rumal_1427"/>
<evidence type="ECO:0000313" key="3">
    <source>
        <dbReference type="Proteomes" id="UP000006919"/>
    </source>
</evidence>
<reference evidence="2 3" key="1">
    <citation type="journal article" date="2011" name="J. Bacteriol.">
        <title>Complete genome of the cellulolytic ruminal bacterium Ruminococcus albus 7.</title>
        <authorList>
            <person name="Suen G."/>
            <person name="Stevenson D.M."/>
            <person name="Bruce D.C."/>
            <person name="Chertkov O."/>
            <person name="Copeland A."/>
            <person name="Cheng J.F."/>
            <person name="Detter C."/>
            <person name="Detter J.C."/>
            <person name="Goodwin L.A."/>
            <person name="Han C.S."/>
            <person name="Hauser L.J."/>
            <person name="Ivanova N.N."/>
            <person name="Kyrpides N.C."/>
            <person name="Land M.L."/>
            <person name="Lapidus A."/>
            <person name="Lucas S."/>
            <person name="Ovchinnikova G."/>
            <person name="Pitluck S."/>
            <person name="Tapia R."/>
            <person name="Woyke T."/>
            <person name="Boyum J."/>
            <person name="Mead D."/>
            <person name="Weimer P.J."/>
        </authorList>
    </citation>
    <scope>NUCLEOTIDE SEQUENCE [LARGE SCALE GENOMIC DNA]</scope>
    <source>
        <strain evidence="3">ATCC 27210 / DSM 20455 / JCM 14654 / NCDO 2250 / 7</strain>
    </source>
</reference>
<feature type="transmembrane region" description="Helical" evidence="1">
    <location>
        <begin position="116"/>
        <end position="141"/>
    </location>
</feature>
<gene>
    <name evidence="2" type="ordered locus">Rumal_1427</name>
</gene>
<keyword evidence="1" id="KW-1133">Transmembrane helix</keyword>
<accession>E6UGA3</accession>
<dbReference type="EMBL" id="CP002403">
    <property type="protein sequence ID" value="ADU21941.1"/>
    <property type="molecule type" value="Genomic_DNA"/>
</dbReference>
<dbReference type="Proteomes" id="UP000006919">
    <property type="component" value="Chromosome"/>
</dbReference>
<dbReference type="eggNOG" id="ENOG5033IN3">
    <property type="taxonomic scope" value="Bacteria"/>
</dbReference>
<feature type="transmembrane region" description="Helical" evidence="1">
    <location>
        <begin position="14"/>
        <end position="36"/>
    </location>
</feature>
<dbReference type="AlphaFoldDB" id="E6UGA3"/>
<evidence type="ECO:0008006" key="4">
    <source>
        <dbReference type="Google" id="ProtNLM"/>
    </source>
</evidence>
<feature type="transmembrane region" description="Helical" evidence="1">
    <location>
        <begin position="271"/>
        <end position="290"/>
    </location>
</feature>
<evidence type="ECO:0000256" key="1">
    <source>
        <dbReference type="SAM" id="Phobius"/>
    </source>
</evidence>
<keyword evidence="1" id="KW-0472">Membrane</keyword>
<name>E6UGA3_RUMA7</name>
<protein>
    <recommendedName>
        <fullName evidence="4">ABC-2 family transporter protein</fullName>
    </recommendedName>
</protein>
<evidence type="ECO:0000313" key="2">
    <source>
        <dbReference type="EMBL" id="ADU21941.1"/>
    </source>
</evidence>
<organism evidence="2 3">
    <name type="scientific">Ruminococcus albus (strain ATCC 27210 / DSM 20455 / JCM 14654 / NCDO 2250 / 7)</name>
    <dbReference type="NCBI Taxonomy" id="697329"/>
    <lineage>
        <taxon>Bacteria</taxon>
        <taxon>Bacillati</taxon>
        <taxon>Bacillota</taxon>
        <taxon>Clostridia</taxon>
        <taxon>Eubacteriales</taxon>
        <taxon>Oscillospiraceae</taxon>
        <taxon>Ruminococcus</taxon>
    </lineage>
</organism>
<keyword evidence="1" id="KW-0812">Transmembrane</keyword>